<keyword evidence="1" id="KW-0472">Membrane</keyword>
<evidence type="ECO:0000256" key="1">
    <source>
        <dbReference type="SAM" id="Phobius"/>
    </source>
</evidence>
<dbReference type="EMBL" id="VCKW01000247">
    <property type="protein sequence ID" value="TMQ90969.1"/>
    <property type="molecule type" value="Genomic_DNA"/>
</dbReference>
<sequence length="115" mass="11451">MPSPVVADLELEGVVELAVRAEDPFGEEMADAVQQGLLPDPQALGMVAVPVGAVLVMLAFGLAGEVGDAVPRLPEHPPPAQVTADIRAQAVGAFGLGVCAPGVGGAGTLALLGHR</sequence>
<proteinExistence type="predicted"/>
<organism evidence="2 3">
    <name type="scientific">Actinomadura soli</name>
    <dbReference type="NCBI Taxonomy" id="2508997"/>
    <lineage>
        <taxon>Bacteria</taxon>
        <taxon>Bacillati</taxon>
        <taxon>Actinomycetota</taxon>
        <taxon>Actinomycetes</taxon>
        <taxon>Streptosporangiales</taxon>
        <taxon>Thermomonosporaceae</taxon>
        <taxon>Actinomadura</taxon>
    </lineage>
</organism>
<evidence type="ECO:0000313" key="3">
    <source>
        <dbReference type="Proteomes" id="UP000309174"/>
    </source>
</evidence>
<dbReference type="RefSeq" id="WP_138649148.1">
    <property type="nucleotide sequence ID" value="NZ_VCKW01000247.1"/>
</dbReference>
<name>A0A5C4J2J6_9ACTN</name>
<accession>A0A5C4J2J6</accession>
<feature type="transmembrane region" description="Helical" evidence="1">
    <location>
        <begin position="43"/>
        <end position="63"/>
    </location>
</feature>
<dbReference type="AlphaFoldDB" id="A0A5C4J2J6"/>
<comment type="caution">
    <text evidence="2">The sequence shown here is derived from an EMBL/GenBank/DDBJ whole genome shotgun (WGS) entry which is preliminary data.</text>
</comment>
<protein>
    <submittedName>
        <fullName evidence="2">Uncharacterized protein</fullName>
    </submittedName>
</protein>
<keyword evidence="3" id="KW-1185">Reference proteome</keyword>
<evidence type="ECO:0000313" key="2">
    <source>
        <dbReference type="EMBL" id="TMQ90969.1"/>
    </source>
</evidence>
<keyword evidence="1" id="KW-1133">Transmembrane helix</keyword>
<dbReference type="Proteomes" id="UP000309174">
    <property type="component" value="Unassembled WGS sequence"/>
</dbReference>
<keyword evidence="1" id="KW-0812">Transmembrane</keyword>
<gene>
    <name evidence="2" type="ORF">ETD83_33110</name>
</gene>
<reference evidence="2 3" key="1">
    <citation type="submission" date="2019-05" db="EMBL/GenBank/DDBJ databases">
        <title>Draft genome sequence of Actinomadura sp. 14C53.</title>
        <authorList>
            <person name="Saricaoglu S."/>
            <person name="Isik K."/>
        </authorList>
    </citation>
    <scope>NUCLEOTIDE SEQUENCE [LARGE SCALE GENOMIC DNA]</scope>
    <source>
        <strain evidence="2 3">14C53</strain>
    </source>
</reference>